<evidence type="ECO:0000313" key="4">
    <source>
        <dbReference type="EMBL" id="NEU67904.1"/>
    </source>
</evidence>
<organism evidence="4 5">
    <name type="scientific">Spirosoma agri</name>
    <dbReference type="NCBI Taxonomy" id="1987381"/>
    <lineage>
        <taxon>Bacteria</taxon>
        <taxon>Pseudomonadati</taxon>
        <taxon>Bacteroidota</taxon>
        <taxon>Cytophagia</taxon>
        <taxon>Cytophagales</taxon>
        <taxon>Cytophagaceae</taxon>
        <taxon>Spirosoma</taxon>
    </lineage>
</organism>
<comment type="caution">
    <text evidence="4">The sequence shown here is derived from an EMBL/GenBank/DDBJ whole genome shotgun (WGS) entry which is preliminary data.</text>
</comment>
<gene>
    <name evidence="4" type="ORF">GK091_13515</name>
</gene>
<protein>
    <submittedName>
        <fullName evidence="4">DUF4974 domain-containing protein</fullName>
    </submittedName>
</protein>
<keyword evidence="5" id="KW-1185">Reference proteome</keyword>
<dbReference type="PANTHER" id="PTHR30273:SF2">
    <property type="entry name" value="PROTEIN FECR"/>
    <property type="match status" value="1"/>
</dbReference>
<dbReference type="InterPro" id="IPR012373">
    <property type="entry name" value="Ferrdict_sens_TM"/>
</dbReference>
<dbReference type="Pfam" id="PF04773">
    <property type="entry name" value="FecR"/>
    <property type="match status" value="1"/>
</dbReference>
<keyword evidence="1" id="KW-0812">Transmembrane</keyword>
<accession>A0A6M0II93</accession>
<evidence type="ECO:0000259" key="2">
    <source>
        <dbReference type="Pfam" id="PF04773"/>
    </source>
</evidence>
<evidence type="ECO:0000256" key="1">
    <source>
        <dbReference type="SAM" id="Phobius"/>
    </source>
</evidence>
<keyword evidence="1" id="KW-1133">Transmembrane helix</keyword>
<dbReference type="Gene3D" id="2.60.120.1440">
    <property type="match status" value="1"/>
</dbReference>
<dbReference type="InterPro" id="IPR032508">
    <property type="entry name" value="FecR_C"/>
</dbReference>
<sequence>MSRKKFGQLLQKYLRGECTPQEKQFVEHWYGLLETETGESRQELDPAELEGRLWNQIQQKMETDETPVIPIRTRSYRWIGIAASLLLVGIWFYVKPPVDLLVMQSLSADTQTDWTERSNPSGKPLVIRLEDGSTVQLAAHSSLRFPNHFAPEKRTVYLTGDAFFSIQKMSSRPFYVHTDKVVTKVLGTSFFVRTQLADRQIRVEVVTGRVTVYKEGGGKEKQSSPNGVVLSPNQMATFFSKEEHFVTGLVDAPQLIQPAVRDQTPLTFQFDDAPLAEVLKTLEQAYGIKIDVDNEQQKNCPLTANLTSQPLYTQLDIICAALRSTYEVHGTTILISGKGCVQ</sequence>
<dbReference type="EMBL" id="JAAGNZ010000001">
    <property type="protein sequence ID" value="NEU67904.1"/>
    <property type="molecule type" value="Genomic_DNA"/>
</dbReference>
<dbReference type="InterPro" id="IPR006860">
    <property type="entry name" value="FecR"/>
</dbReference>
<dbReference type="GO" id="GO:0016989">
    <property type="term" value="F:sigma factor antagonist activity"/>
    <property type="evidence" value="ECO:0007669"/>
    <property type="project" value="TreeGrafter"/>
</dbReference>
<dbReference type="Gene3D" id="3.55.50.30">
    <property type="match status" value="1"/>
</dbReference>
<evidence type="ECO:0000313" key="5">
    <source>
        <dbReference type="Proteomes" id="UP000477386"/>
    </source>
</evidence>
<dbReference type="PANTHER" id="PTHR30273">
    <property type="entry name" value="PERIPLASMIC SIGNAL SENSOR AND SIGMA FACTOR ACTIVATOR FECR-RELATED"/>
    <property type="match status" value="1"/>
</dbReference>
<reference evidence="4 5" key="1">
    <citation type="submission" date="2020-02" db="EMBL/GenBank/DDBJ databases">
        <title>Draft genome sequence of two Spirosoma agri KCTC 52727 and Spirosoma terrae KCTC 52035.</title>
        <authorList>
            <person name="Rojas J."/>
            <person name="Ambika Manirajan B."/>
            <person name="Ratering S."/>
            <person name="Suarez C."/>
            <person name="Schnell S."/>
        </authorList>
    </citation>
    <scope>NUCLEOTIDE SEQUENCE [LARGE SCALE GENOMIC DNA]</scope>
    <source>
        <strain evidence="4 5">KCTC 52727</strain>
    </source>
</reference>
<feature type="domain" description="FecR protein" evidence="2">
    <location>
        <begin position="122"/>
        <end position="210"/>
    </location>
</feature>
<dbReference type="AlphaFoldDB" id="A0A6M0II93"/>
<name>A0A6M0II93_9BACT</name>
<dbReference type="RefSeq" id="WP_164038799.1">
    <property type="nucleotide sequence ID" value="NZ_JAAGNZ010000001.1"/>
</dbReference>
<keyword evidence="1" id="KW-0472">Membrane</keyword>
<proteinExistence type="predicted"/>
<dbReference type="Pfam" id="PF16344">
    <property type="entry name" value="FecR_C"/>
    <property type="match status" value="1"/>
</dbReference>
<dbReference type="Proteomes" id="UP000477386">
    <property type="component" value="Unassembled WGS sequence"/>
</dbReference>
<evidence type="ECO:0000259" key="3">
    <source>
        <dbReference type="Pfam" id="PF16344"/>
    </source>
</evidence>
<feature type="domain" description="Protein FecR C-terminal" evidence="3">
    <location>
        <begin position="268"/>
        <end position="335"/>
    </location>
</feature>
<dbReference type="PIRSF" id="PIRSF018266">
    <property type="entry name" value="FecR"/>
    <property type="match status" value="1"/>
</dbReference>
<feature type="transmembrane region" description="Helical" evidence="1">
    <location>
        <begin position="76"/>
        <end position="94"/>
    </location>
</feature>